<keyword evidence="12 18" id="KW-1133">Transmembrane helix</keyword>
<accession>A0A1S5RS86</accession>
<feature type="transmembrane region" description="Helical" evidence="18">
    <location>
        <begin position="54"/>
        <end position="76"/>
    </location>
</feature>
<name>A0A1S5RS86_9MYRI</name>
<evidence type="ECO:0000256" key="15">
    <source>
        <dbReference type="ARBA" id="ARBA00023128"/>
    </source>
</evidence>
<keyword evidence="14 18" id="KW-0830">Ubiquinone</keyword>
<dbReference type="AlphaFoldDB" id="A0A1S5RS86"/>
<evidence type="ECO:0000259" key="19">
    <source>
        <dbReference type="Pfam" id="PF00361"/>
    </source>
</evidence>
<feature type="transmembrane region" description="Helical" evidence="18">
    <location>
        <begin position="137"/>
        <end position="162"/>
    </location>
</feature>
<evidence type="ECO:0000256" key="16">
    <source>
        <dbReference type="ARBA" id="ARBA00023136"/>
    </source>
</evidence>
<evidence type="ECO:0000256" key="12">
    <source>
        <dbReference type="ARBA" id="ARBA00022989"/>
    </source>
</evidence>
<dbReference type="EMBL" id="KU721885">
    <property type="protein sequence ID" value="AOR87173.1"/>
    <property type="molecule type" value="Genomic_DNA"/>
</dbReference>
<feature type="transmembrane region" description="Helical" evidence="18">
    <location>
        <begin position="198"/>
        <end position="216"/>
    </location>
</feature>
<keyword evidence="15 18" id="KW-0496">Mitochondrion</keyword>
<evidence type="ECO:0000256" key="11">
    <source>
        <dbReference type="ARBA" id="ARBA00022982"/>
    </source>
</evidence>
<dbReference type="GO" id="GO:0008137">
    <property type="term" value="F:NADH dehydrogenase (ubiquinone) activity"/>
    <property type="evidence" value="ECO:0007669"/>
    <property type="project" value="UniProtKB-EC"/>
</dbReference>
<dbReference type="PANTHER" id="PTHR46552:SF1">
    <property type="entry name" value="NADH-UBIQUINONE OXIDOREDUCTASE CHAIN 2"/>
    <property type="match status" value="1"/>
</dbReference>
<dbReference type="GO" id="GO:0006120">
    <property type="term" value="P:mitochondrial electron transport, NADH to ubiquinone"/>
    <property type="evidence" value="ECO:0007669"/>
    <property type="project" value="InterPro"/>
</dbReference>
<dbReference type="InterPro" id="IPR003917">
    <property type="entry name" value="NADH_UbQ_OxRdtase_chain2"/>
</dbReference>
<evidence type="ECO:0000256" key="4">
    <source>
        <dbReference type="ARBA" id="ARBA00012944"/>
    </source>
</evidence>
<comment type="subcellular location">
    <subcellularLocation>
        <location evidence="2 18">Mitochondrion inner membrane</location>
        <topology evidence="2 18">Multi-pass membrane protein</topology>
    </subcellularLocation>
</comment>
<organism evidence="20">
    <name type="scientific">Asiomorpha coarctata</name>
    <dbReference type="NCBI Taxonomy" id="1904351"/>
    <lineage>
        <taxon>Eukaryota</taxon>
        <taxon>Metazoa</taxon>
        <taxon>Ecdysozoa</taxon>
        <taxon>Arthropoda</taxon>
        <taxon>Myriapoda</taxon>
        <taxon>Diplopoda</taxon>
        <taxon>Helminthomorpha</taxon>
        <taxon>Polydesmida</taxon>
        <taxon>Paradoxosomatidae</taxon>
        <taxon>Asiomorpha</taxon>
    </lineage>
</organism>
<evidence type="ECO:0000256" key="2">
    <source>
        <dbReference type="ARBA" id="ARBA00004448"/>
    </source>
</evidence>
<comment type="similarity">
    <text evidence="3 18">Belongs to the complex I subunit 2 family.</text>
</comment>
<comment type="catalytic activity">
    <reaction evidence="17 18">
        <text>a ubiquinone + NADH + 5 H(+)(in) = a ubiquinol + NAD(+) + 4 H(+)(out)</text>
        <dbReference type="Rhea" id="RHEA:29091"/>
        <dbReference type="Rhea" id="RHEA-COMP:9565"/>
        <dbReference type="Rhea" id="RHEA-COMP:9566"/>
        <dbReference type="ChEBI" id="CHEBI:15378"/>
        <dbReference type="ChEBI" id="CHEBI:16389"/>
        <dbReference type="ChEBI" id="CHEBI:17976"/>
        <dbReference type="ChEBI" id="CHEBI:57540"/>
        <dbReference type="ChEBI" id="CHEBI:57945"/>
        <dbReference type="EC" id="7.1.1.2"/>
    </reaction>
</comment>
<evidence type="ECO:0000256" key="10">
    <source>
        <dbReference type="ARBA" id="ARBA00022967"/>
    </source>
</evidence>
<gene>
    <name evidence="20" type="primary">ND2</name>
</gene>
<protein>
    <recommendedName>
        <fullName evidence="5 18">NADH-ubiquinone oxidoreductase chain 2</fullName>
        <ecNumber evidence="4 18">7.1.1.2</ecNumber>
    </recommendedName>
</protein>
<dbReference type="InterPro" id="IPR050175">
    <property type="entry name" value="Complex_I_Subunit_2"/>
</dbReference>
<dbReference type="GO" id="GO:0005743">
    <property type="term" value="C:mitochondrial inner membrane"/>
    <property type="evidence" value="ECO:0007669"/>
    <property type="project" value="UniProtKB-SubCell"/>
</dbReference>
<evidence type="ECO:0000256" key="9">
    <source>
        <dbReference type="ARBA" id="ARBA00022792"/>
    </source>
</evidence>
<evidence type="ECO:0000256" key="3">
    <source>
        <dbReference type="ARBA" id="ARBA00007012"/>
    </source>
</evidence>
<feature type="transmembrane region" description="Helical" evidence="18">
    <location>
        <begin position="313"/>
        <end position="334"/>
    </location>
</feature>
<comment type="function">
    <text evidence="1">Core subunit of the mitochondrial membrane respiratory chain NADH dehydrogenase (Complex I) that is believed to belong to the minimal assembly required for catalysis. Complex I functions in the transfer of electrons from NADH to the respiratory chain. The immediate electron acceptor for the enzyme is believed to be ubiquinone.</text>
</comment>
<comment type="function">
    <text evidence="18">Core subunit of the mitochondrial membrane respiratory chain NADH dehydrogenase (Complex I) which catalyzes electron transfer from NADH through the respiratory chain, using ubiquinone as an electron acceptor. Essential for the catalytic activity and assembly of complex I.</text>
</comment>
<geneLocation type="mitochondrion" evidence="20"/>
<dbReference type="EC" id="7.1.1.2" evidence="4 18"/>
<dbReference type="Pfam" id="PF00361">
    <property type="entry name" value="Proton_antipo_M"/>
    <property type="match status" value="1"/>
</dbReference>
<keyword evidence="8 18" id="KW-0812">Transmembrane</keyword>
<keyword evidence="6" id="KW-0813">Transport</keyword>
<feature type="transmembrane region" description="Helical" evidence="18">
    <location>
        <begin position="236"/>
        <end position="253"/>
    </location>
</feature>
<proteinExistence type="inferred from homology"/>
<evidence type="ECO:0000256" key="13">
    <source>
        <dbReference type="ARBA" id="ARBA00023027"/>
    </source>
</evidence>
<feature type="transmembrane region" description="Helical" evidence="18">
    <location>
        <begin position="174"/>
        <end position="192"/>
    </location>
</feature>
<evidence type="ECO:0000256" key="5">
    <source>
        <dbReference type="ARBA" id="ARBA00021008"/>
    </source>
</evidence>
<dbReference type="InterPro" id="IPR001750">
    <property type="entry name" value="ND/Mrp_TM"/>
</dbReference>
<feature type="transmembrane region" description="Helical" evidence="18">
    <location>
        <begin position="6"/>
        <end position="33"/>
    </location>
</feature>
<keyword evidence="13 18" id="KW-0520">NAD</keyword>
<evidence type="ECO:0000313" key="20">
    <source>
        <dbReference type="EMBL" id="AOR87173.1"/>
    </source>
</evidence>
<sequence>MWVLMSFIYLTMMVLGTILALSSSSWFVVWMGLELNMMGFVPFVGVSGKMISGGIFKYFLIQVVGSLVMFLLGLLGSMELGYWMFVYDALMKGGILIMIMALKMGASPFHGWVLSVSDELDWVSLMILLTWQKLAPLGLIIVSGWSVLAVLFVGILSVLVGGIGGLNQLMIKQLMVYSSIGHLGWMSVLFLVSWGVGLVYFLFYTVVSLGVMMYFIKGYSYVSQFYSSEYMDSMMIGSLCLNLFSLGGLPPLLGFYPKWIGIVSLLGLSYFWLVIFYLMIGLMTLYFYLRLGYMWFLGGFSDSFWMVSEGGKSLFGMLMGVFSLSFLPLCLILFG</sequence>
<dbReference type="PRINTS" id="PR01436">
    <property type="entry name" value="NADHDHGNASE2"/>
</dbReference>
<evidence type="ECO:0000256" key="6">
    <source>
        <dbReference type="ARBA" id="ARBA00022448"/>
    </source>
</evidence>
<keyword evidence="9 18" id="KW-0999">Mitochondrion inner membrane</keyword>
<evidence type="ECO:0000256" key="14">
    <source>
        <dbReference type="ARBA" id="ARBA00023075"/>
    </source>
</evidence>
<feature type="domain" description="NADH:quinone oxidoreductase/Mrp antiporter transmembrane" evidence="19">
    <location>
        <begin position="23"/>
        <end position="283"/>
    </location>
</feature>
<evidence type="ECO:0000256" key="18">
    <source>
        <dbReference type="RuleBase" id="RU003403"/>
    </source>
</evidence>
<keyword evidence="11 18" id="KW-0249">Electron transport</keyword>
<evidence type="ECO:0000256" key="1">
    <source>
        <dbReference type="ARBA" id="ARBA00003257"/>
    </source>
</evidence>
<dbReference type="PANTHER" id="PTHR46552">
    <property type="entry name" value="NADH-UBIQUINONE OXIDOREDUCTASE CHAIN 2"/>
    <property type="match status" value="1"/>
</dbReference>
<evidence type="ECO:0000256" key="17">
    <source>
        <dbReference type="ARBA" id="ARBA00049551"/>
    </source>
</evidence>
<keyword evidence="10 18" id="KW-1278">Translocase</keyword>
<keyword evidence="7 18" id="KW-0679">Respiratory chain</keyword>
<reference evidence="20" key="1">
    <citation type="journal article" date="2016" name="Zookeys">
        <title>Complete mitochondrial genomes of two flat-backed millipedes by next-generation sequencing (Diplopoda, Polydesmida).</title>
        <authorList>
            <person name="Dong Y."/>
            <person name="Zhu L."/>
            <person name="Bai Y."/>
            <person name="Ou Y."/>
            <person name="Wang C."/>
        </authorList>
    </citation>
    <scope>NUCLEOTIDE SEQUENCE</scope>
</reference>
<evidence type="ECO:0000256" key="8">
    <source>
        <dbReference type="ARBA" id="ARBA00022692"/>
    </source>
</evidence>
<evidence type="ECO:0000256" key="7">
    <source>
        <dbReference type="ARBA" id="ARBA00022660"/>
    </source>
</evidence>
<keyword evidence="16 18" id="KW-0472">Membrane</keyword>